<feature type="transmembrane region" description="Helical" evidence="2">
    <location>
        <begin position="7"/>
        <end position="26"/>
    </location>
</feature>
<evidence type="ECO:0000313" key="4">
    <source>
        <dbReference type="Proteomes" id="UP000761411"/>
    </source>
</evidence>
<sequence length="230" mass="25071">MDKKKLTLIGMVVIAGLLVFVGIMLAGNLGNNQAANGEAKQDQTQEANEGPGQEAKEDTEQEKSEGPNQETKKLTKEEKAEAKKDQSYLDYVPTITVDGQKIELYEFGDCIKKDEEEDSCVRVTEEEALKGKTASTFDQGAELEIKNVQSSGEVEDKNSPTGGVRRIGSFSLSRDGESLGPGDIATTVKELDGEYIETMKLPSEPGYYTGVLDNSTPTGSKNYVFHFNIK</sequence>
<organism evidence="3 4">
    <name type="scientific">Mesobacillus boroniphilus</name>
    <dbReference type="NCBI Taxonomy" id="308892"/>
    <lineage>
        <taxon>Bacteria</taxon>
        <taxon>Bacillati</taxon>
        <taxon>Bacillota</taxon>
        <taxon>Bacilli</taxon>
        <taxon>Bacillales</taxon>
        <taxon>Bacillaceae</taxon>
        <taxon>Mesobacillus</taxon>
    </lineage>
</organism>
<dbReference type="RefSeq" id="WP_213370072.1">
    <property type="nucleotide sequence ID" value="NZ_QTKX01000002.1"/>
</dbReference>
<evidence type="ECO:0000256" key="2">
    <source>
        <dbReference type="SAM" id="Phobius"/>
    </source>
</evidence>
<evidence type="ECO:0000256" key="1">
    <source>
        <dbReference type="SAM" id="MobiDB-lite"/>
    </source>
</evidence>
<name>A0A944GYK4_9BACI</name>
<keyword evidence="2" id="KW-1133">Transmembrane helix</keyword>
<feature type="compositionally biased region" description="Basic and acidic residues" evidence="1">
    <location>
        <begin position="54"/>
        <end position="85"/>
    </location>
</feature>
<feature type="region of interest" description="Disordered" evidence="1">
    <location>
        <begin position="34"/>
        <end position="85"/>
    </location>
</feature>
<protein>
    <submittedName>
        <fullName evidence="3">Uncharacterized protein</fullName>
    </submittedName>
</protein>
<accession>A0A944GYK4</accession>
<proteinExistence type="predicted"/>
<dbReference type="EMBL" id="QTKX01000002">
    <property type="protein sequence ID" value="MBS8265611.1"/>
    <property type="molecule type" value="Genomic_DNA"/>
</dbReference>
<comment type="caution">
    <text evidence="3">The sequence shown here is derived from an EMBL/GenBank/DDBJ whole genome shotgun (WGS) entry which is preliminary data.</text>
</comment>
<reference evidence="3 4" key="1">
    <citation type="journal article" date="2021" name="Microorganisms">
        <title>Bacterial Dimethylsulfoniopropionate Biosynthesis in the East China Sea.</title>
        <authorList>
            <person name="Liu J."/>
            <person name="Zhang Y."/>
            <person name="Liu J."/>
            <person name="Zhong H."/>
            <person name="Williams B.T."/>
            <person name="Zheng Y."/>
            <person name="Curson A.R.J."/>
            <person name="Sun C."/>
            <person name="Sun H."/>
            <person name="Song D."/>
            <person name="Wagner Mackenzie B."/>
            <person name="Bermejo Martinez A."/>
            <person name="Todd J.D."/>
            <person name="Zhang X.H."/>
        </authorList>
    </citation>
    <scope>NUCLEOTIDE SEQUENCE [LARGE SCALE GENOMIC DNA]</scope>
    <source>
        <strain evidence="3 4">ESS08</strain>
    </source>
</reference>
<dbReference type="AlphaFoldDB" id="A0A944GYK4"/>
<keyword evidence="2" id="KW-0472">Membrane</keyword>
<dbReference type="Proteomes" id="UP000761411">
    <property type="component" value="Unassembled WGS sequence"/>
</dbReference>
<keyword evidence="4" id="KW-1185">Reference proteome</keyword>
<feature type="region of interest" description="Disordered" evidence="1">
    <location>
        <begin position="148"/>
        <end position="181"/>
    </location>
</feature>
<gene>
    <name evidence="3" type="ORF">DYI25_14375</name>
</gene>
<evidence type="ECO:0000313" key="3">
    <source>
        <dbReference type="EMBL" id="MBS8265611.1"/>
    </source>
</evidence>
<keyword evidence="2" id="KW-0812">Transmembrane</keyword>